<dbReference type="GO" id="GO:0006508">
    <property type="term" value="P:proteolysis"/>
    <property type="evidence" value="ECO:0007669"/>
    <property type="project" value="UniProtKB-KW"/>
</dbReference>
<keyword evidence="4" id="KW-0862">Zinc</keyword>
<evidence type="ECO:0000256" key="2">
    <source>
        <dbReference type="ARBA" id="ARBA00022723"/>
    </source>
</evidence>
<protein>
    <submittedName>
        <fullName evidence="6">Metalloendoproteinase 3-mmp</fullName>
    </submittedName>
</protein>
<evidence type="ECO:0000313" key="7">
    <source>
        <dbReference type="Proteomes" id="UP000237347"/>
    </source>
</evidence>
<organism evidence="6 7">
    <name type="scientific">Quercus suber</name>
    <name type="common">Cork oak</name>
    <dbReference type="NCBI Taxonomy" id="58331"/>
    <lineage>
        <taxon>Eukaryota</taxon>
        <taxon>Viridiplantae</taxon>
        <taxon>Streptophyta</taxon>
        <taxon>Embryophyta</taxon>
        <taxon>Tracheophyta</taxon>
        <taxon>Spermatophyta</taxon>
        <taxon>Magnoliopsida</taxon>
        <taxon>eudicotyledons</taxon>
        <taxon>Gunneridae</taxon>
        <taxon>Pentapetalae</taxon>
        <taxon>rosids</taxon>
        <taxon>fabids</taxon>
        <taxon>Fagales</taxon>
        <taxon>Fagaceae</taxon>
        <taxon>Quercus</taxon>
    </lineage>
</organism>
<name>A0AAW0LKM3_QUESU</name>
<keyword evidence="3" id="KW-0378">Hydrolase</keyword>
<evidence type="ECO:0000313" key="6">
    <source>
        <dbReference type="EMBL" id="KAK7851471.1"/>
    </source>
</evidence>
<dbReference type="EMBL" id="PKMF04000087">
    <property type="protein sequence ID" value="KAK7851471.1"/>
    <property type="molecule type" value="Genomic_DNA"/>
</dbReference>
<evidence type="ECO:0000256" key="1">
    <source>
        <dbReference type="ARBA" id="ARBA00022670"/>
    </source>
</evidence>
<dbReference type="Proteomes" id="UP000237347">
    <property type="component" value="Unassembled WGS sequence"/>
</dbReference>
<dbReference type="GO" id="GO:0031012">
    <property type="term" value="C:extracellular matrix"/>
    <property type="evidence" value="ECO:0007669"/>
    <property type="project" value="InterPro"/>
</dbReference>
<dbReference type="Gene3D" id="3.40.390.10">
    <property type="entry name" value="Collagenase (Catalytic Domain)"/>
    <property type="match status" value="1"/>
</dbReference>
<comment type="caution">
    <text evidence="6">The sequence shown here is derived from an EMBL/GenBank/DDBJ whole genome shotgun (WGS) entry which is preliminary data.</text>
</comment>
<sequence length="90" mass="10026">MEMGILSPILFIQRMGDSTMMQIINGVLEQFQVQWTMRQLPYMKSGTFLGLGVGHSSVQGAIMWPSINSGVTAHRLHQDDIDGIKALYNS</sequence>
<feature type="domain" description="Peptidase M10 metallopeptidase" evidence="5">
    <location>
        <begin position="51"/>
        <end position="88"/>
    </location>
</feature>
<accession>A0AAW0LKM3</accession>
<keyword evidence="7" id="KW-1185">Reference proteome</keyword>
<dbReference type="InterPro" id="IPR001818">
    <property type="entry name" value="Pept_M10_metallopeptidase"/>
</dbReference>
<keyword evidence="1" id="KW-0645">Protease</keyword>
<dbReference type="GO" id="GO:0004222">
    <property type="term" value="F:metalloendopeptidase activity"/>
    <property type="evidence" value="ECO:0007669"/>
    <property type="project" value="InterPro"/>
</dbReference>
<evidence type="ECO:0000259" key="5">
    <source>
        <dbReference type="Pfam" id="PF00413"/>
    </source>
</evidence>
<dbReference type="SUPFAM" id="SSF55486">
    <property type="entry name" value="Metalloproteases ('zincins'), catalytic domain"/>
    <property type="match status" value="1"/>
</dbReference>
<evidence type="ECO:0000256" key="3">
    <source>
        <dbReference type="ARBA" id="ARBA00022801"/>
    </source>
</evidence>
<dbReference type="AlphaFoldDB" id="A0AAW0LKM3"/>
<evidence type="ECO:0000256" key="4">
    <source>
        <dbReference type="ARBA" id="ARBA00022833"/>
    </source>
</evidence>
<dbReference type="GO" id="GO:0008270">
    <property type="term" value="F:zinc ion binding"/>
    <property type="evidence" value="ECO:0007669"/>
    <property type="project" value="InterPro"/>
</dbReference>
<dbReference type="Pfam" id="PF00413">
    <property type="entry name" value="Peptidase_M10"/>
    <property type="match status" value="1"/>
</dbReference>
<dbReference type="InterPro" id="IPR024079">
    <property type="entry name" value="MetalloPept_cat_dom_sf"/>
</dbReference>
<reference evidence="6 7" key="1">
    <citation type="journal article" date="2018" name="Sci. Data">
        <title>The draft genome sequence of cork oak.</title>
        <authorList>
            <person name="Ramos A.M."/>
            <person name="Usie A."/>
            <person name="Barbosa P."/>
            <person name="Barros P.M."/>
            <person name="Capote T."/>
            <person name="Chaves I."/>
            <person name="Simoes F."/>
            <person name="Abreu I."/>
            <person name="Carrasquinho I."/>
            <person name="Faro C."/>
            <person name="Guimaraes J.B."/>
            <person name="Mendonca D."/>
            <person name="Nobrega F."/>
            <person name="Rodrigues L."/>
            <person name="Saibo N.J.M."/>
            <person name="Varela M.C."/>
            <person name="Egas C."/>
            <person name="Matos J."/>
            <person name="Miguel C.M."/>
            <person name="Oliveira M.M."/>
            <person name="Ricardo C.P."/>
            <person name="Goncalves S."/>
        </authorList>
    </citation>
    <scope>NUCLEOTIDE SEQUENCE [LARGE SCALE GENOMIC DNA]</scope>
    <source>
        <strain evidence="7">cv. HL8</strain>
    </source>
</reference>
<keyword evidence="2" id="KW-0479">Metal-binding</keyword>
<gene>
    <name evidence="6" type="primary">3MMP_0</name>
    <name evidence="6" type="ORF">CFP56_041891</name>
</gene>
<proteinExistence type="predicted"/>